<name>B4RM98_NEIG2</name>
<dbReference type="InterPro" id="IPR017937">
    <property type="entry name" value="Thioredoxin_CS"/>
</dbReference>
<keyword evidence="2" id="KW-0813">Transport</keyword>
<sequence>MPKPYPARYRANPNRKGKIMSSELIVHTGDAAFEQDVLKSDLPVLLDFWAPWCGPCKMIAPILDDIAAEFEGRLKVVKINIDDNEATPSRFGVRGIPTLMVFKNGEVVATKVGALAKGQLTAFVEASIA</sequence>
<dbReference type="GO" id="GO:0045454">
    <property type="term" value="P:cell redox homeostasis"/>
    <property type="evidence" value="ECO:0007669"/>
    <property type="project" value="TreeGrafter"/>
</dbReference>
<dbReference type="InterPro" id="IPR036249">
    <property type="entry name" value="Thioredoxin-like_sf"/>
</dbReference>
<dbReference type="GO" id="GO:0015035">
    <property type="term" value="F:protein-disulfide reductase activity"/>
    <property type="evidence" value="ECO:0007669"/>
    <property type="project" value="UniProtKB-UniRule"/>
</dbReference>
<dbReference type="NCBIfam" id="NF006898">
    <property type="entry name" value="PRK09381.1"/>
    <property type="match status" value="1"/>
</dbReference>
<keyword evidence="5" id="KW-0676">Redox-active center</keyword>
<comment type="similarity">
    <text evidence="1">Belongs to the thioredoxin family.</text>
</comment>
<dbReference type="PANTHER" id="PTHR45663">
    <property type="entry name" value="GEO12009P1"/>
    <property type="match status" value="1"/>
</dbReference>
<protein>
    <recommendedName>
        <fullName evidence="6">Thioredoxin</fullName>
    </recommendedName>
</protein>
<evidence type="ECO:0000259" key="7">
    <source>
        <dbReference type="PROSITE" id="PS51352"/>
    </source>
</evidence>
<dbReference type="EMBL" id="CP001050">
    <property type="protein sequence ID" value="ACF29934.1"/>
    <property type="molecule type" value="Genomic_DNA"/>
</dbReference>
<dbReference type="FunFam" id="3.40.30.10:FF:000001">
    <property type="entry name" value="Thioredoxin"/>
    <property type="match status" value="1"/>
</dbReference>
<evidence type="ECO:0000256" key="4">
    <source>
        <dbReference type="ARBA" id="ARBA00023157"/>
    </source>
</evidence>
<dbReference type="InterPro" id="IPR013766">
    <property type="entry name" value="Thioredoxin_domain"/>
</dbReference>
<dbReference type="AlphaFoldDB" id="B4RM98"/>
<dbReference type="Pfam" id="PF00085">
    <property type="entry name" value="Thioredoxin"/>
    <property type="match status" value="1"/>
</dbReference>
<keyword evidence="3" id="KW-0249">Electron transport</keyword>
<proteinExistence type="inferred from homology"/>
<gene>
    <name evidence="8" type="ordered locus">NGK_1258</name>
</gene>
<dbReference type="HOGENOM" id="CLU_090389_10_2_4"/>
<reference evidence="8 9" key="1">
    <citation type="journal article" date="2008" name="J. Bacteriol.">
        <title>Complete genome sequence of Neisseria gonorrhoeae NCCP11945.</title>
        <authorList>
            <person name="Chung G.T."/>
            <person name="Yoo J.S."/>
            <person name="Oh H.B."/>
            <person name="Lee Y.S."/>
            <person name="Cha S.H."/>
            <person name="Kim S.J."/>
            <person name="Yoo C.K."/>
        </authorList>
    </citation>
    <scope>NUCLEOTIDE SEQUENCE [LARGE SCALE GENOMIC DNA]</scope>
    <source>
        <strain evidence="8 9">NCCP11945</strain>
    </source>
</reference>
<dbReference type="PANTHER" id="PTHR45663:SF11">
    <property type="entry name" value="GEO12009P1"/>
    <property type="match status" value="1"/>
</dbReference>
<dbReference type="PROSITE" id="PS51352">
    <property type="entry name" value="THIOREDOXIN_2"/>
    <property type="match status" value="1"/>
</dbReference>
<evidence type="ECO:0000256" key="5">
    <source>
        <dbReference type="ARBA" id="ARBA00023284"/>
    </source>
</evidence>
<dbReference type="SUPFAM" id="SSF52833">
    <property type="entry name" value="Thioredoxin-like"/>
    <property type="match status" value="1"/>
</dbReference>
<dbReference type="Proteomes" id="UP000002564">
    <property type="component" value="Chromosome"/>
</dbReference>
<evidence type="ECO:0000313" key="8">
    <source>
        <dbReference type="EMBL" id="ACF29934.1"/>
    </source>
</evidence>
<evidence type="ECO:0000256" key="3">
    <source>
        <dbReference type="ARBA" id="ARBA00022982"/>
    </source>
</evidence>
<dbReference type="CDD" id="cd02947">
    <property type="entry name" value="TRX_family"/>
    <property type="match status" value="1"/>
</dbReference>
<dbReference type="PRINTS" id="PR00421">
    <property type="entry name" value="THIOREDOXIN"/>
</dbReference>
<evidence type="ECO:0000256" key="1">
    <source>
        <dbReference type="ARBA" id="ARBA00008987"/>
    </source>
</evidence>
<evidence type="ECO:0000313" key="9">
    <source>
        <dbReference type="Proteomes" id="UP000002564"/>
    </source>
</evidence>
<dbReference type="Gene3D" id="3.40.30.10">
    <property type="entry name" value="Glutaredoxin"/>
    <property type="match status" value="1"/>
</dbReference>
<feature type="domain" description="Thioredoxin" evidence="7">
    <location>
        <begin position="1"/>
        <end position="129"/>
    </location>
</feature>
<dbReference type="InterPro" id="IPR005746">
    <property type="entry name" value="Thioredoxin"/>
</dbReference>
<dbReference type="GO" id="GO:0005829">
    <property type="term" value="C:cytosol"/>
    <property type="evidence" value="ECO:0007669"/>
    <property type="project" value="TreeGrafter"/>
</dbReference>
<keyword evidence="4" id="KW-1015">Disulfide bond</keyword>
<evidence type="ECO:0000256" key="6">
    <source>
        <dbReference type="NCBIfam" id="TIGR01068"/>
    </source>
</evidence>
<dbReference type="NCBIfam" id="TIGR01068">
    <property type="entry name" value="thioredoxin"/>
    <property type="match status" value="1"/>
</dbReference>
<dbReference type="PROSITE" id="PS00194">
    <property type="entry name" value="THIOREDOXIN_1"/>
    <property type="match status" value="1"/>
</dbReference>
<accession>B4RM98</accession>
<evidence type="ECO:0000256" key="2">
    <source>
        <dbReference type="ARBA" id="ARBA00022448"/>
    </source>
</evidence>
<organism evidence="8 9">
    <name type="scientific">Neisseria gonorrhoeae (strain NCCP11945)</name>
    <dbReference type="NCBI Taxonomy" id="521006"/>
    <lineage>
        <taxon>Bacteria</taxon>
        <taxon>Pseudomonadati</taxon>
        <taxon>Pseudomonadota</taxon>
        <taxon>Betaproteobacteria</taxon>
        <taxon>Neisseriales</taxon>
        <taxon>Neisseriaceae</taxon>
        <taxon>Neisseria</taxon>
    </lineage>
</organism>
<dbReference type="KEGG" id="ngk:NGK_1258"/>